<evidence type="ECO:0000256" key="7">
    <source>
        <dbReference type="ARBA" id="ARBA00023163"/>
    </source>
</evidence>
<dbReference type="PANTHER" id="PTHR42713:SF3">
    <property type="entry name" value="TRANSCRIPTIONAL REGULATORY PROTEIN HPTR"/>
    <property type="match status" value="1"/>
</dbReference>
<evidence type="ECO:0000313" key="13">
    <source>
        <dbReference type="EMBL" id="MBB6732340.1"/>
    </source>
</evidence>
<dbReference type="InterPro" id="IPR001789">
    <property type="entry name" value="Sig_transdc_resp-reg_receiver"/>
</dbReference>
<evidence type="ECO:0000256" key="8">
    <source>
        <dbReference type="PROSITE-ProRule" id="PRU00169"/>
    </source>
</evidence>
<dbReference type="SUPFAM" id="SSF52172">
    <property type="entry name" value="CheY-like"/>
    <property type="match status" value="1"/>
</dbReference>
<evidence type="ECO:0000256" key="3">
    <source>
        <dbReference type="ARBA" id="ARBA00022553"/>
    </source>
</evidence>
<dbReference type="InterPro" id="IPR011006">
    <property type="entry name" value="CheY-like_superfamily"/>
</dbReference>
<feature type="region of interest" description="Disordered" evidence="10">
    <location>
        <begin position="307"/>
        <end position="336"/>
    </location>
</feature>
<dbReference type="SUPFAM" id="SSF46689">
    <property type="entry name" value="Homeodomain-like"/>
    <property type="match status" value="2"/>
</dbReference>
<dbReference type="CDD" id="cd17536">
    <property type="entry name" value="REC_YesN-like"/>
    <property type="match status" value="1"/>
</dbReference>
<dbReference type="GO" id="GO:0000160">
    <property type="term" value="P:phosphorelay signal transduction system"/>
    <property type="evidence" value="ECO:0007669"/>
    <property type="project" value="UniProtKB-KW"/>
</dbReference>
<evidence type="ECO:0000313" key="14">
    <source>
        <dbReference type="Proteomes" id="UP000564644"/>
    </source>
</evidence>
<proteinExistence type="predicted"/>
<feature type="modified residue" description="4-aspartylphosphate" evidence="8">
    <location>
        <position position="54"/>
    </location>
</feature>
<dbReference type="SMART" id="SM00448">
    <property type="entry name" value="REC"/>
    <property type="match status" value="1"/>
</dbReference>
<dbReference type="PROSITE" id="PS50110">
    <property type="entry name" value="RESPONSE_REGULATORY"/>
    <property type="match status" value="1"/>
</dbReference>
<dbReference type="GO" id="GO:0005737">
    <property type="term" value="C:cytoplasm"/>
    <property type="evidence" value="ECO:0007669"/>
    <property type="project" value="UniProtKB-SubCell"/>
</dbReference>
<evidence type="ECO:0000256" key="5">
    <source>
        <dbReference type="ARBA" id="ARBA00023015"/>
    </source>
</evidence>
<dbReference type="PROSITE" id="PS01124">
    <property type="entry name" value="HTH_ARAC_FAMILY_2"/>
    <property type="match status" value="1"/>
</dbReference>
<evidence type="ECO:0000256" key="1">
    <source>
        <dbReference type="ARBA" id="ARBA00004496"/>
    </source>
</evidence>
<dbReference type="Pfam" id="PF00072">
    <property type="entry name" value="Response_reg"/>
    <property type="match status" value="1"/>
</dbReference>
<accession>A0A7X0VWB9</accession>
<dbReference type="SMART" id="SM00342">
    <property type="entry name" value="HTH_ARAC"/>
    <property type="match status" value="1"/>
</dbReference>
<evidence type="ECO:0000256" key="2">
    <source>
        <dbReference type="ARBA" id="ARBA00022490"/>
    </source>
</evidence>
<keyword evidence="2" id="KW-0963">Cytoplasm</keyword>
<feature type="domain" description="HTH araC/xylS-type" evidence="11">
    <location>
        <begin position="347"/>
        <end position="444"/>
    </location>
</feature>
<organism evidence="13 14">
    <name type="scientific">Cohnella zeiphila</name>
    <dbReference type="NCBI Taxonomy" id="2761120"/>
    <lineage>
        <taxon>Bacteria</taxon>
        <taxon>Bacillati</taxon>
        <taxon>Bacillota</taxon>
        <taxon>Bacilli</taxon>
        <taxon>Bacillales</taxon>
        <taxon>Paenibacillaceae</taxon>
        <taxon>Cohnella</taxon>
    </lineage>
</organism>
<dbReference type="InterPro" id="IPR020449">
    <property type="entry name" value="Tscrpt_reg_AraC-type_HTH"/>
</dbReference>
<keyword evidence="5" id="KW-0805">Transcription regulation</keyword>
<dbReference type="GO" id="GO:0003700">
    <property type="term" value="F:DNA-binding transcription factor activity"/>
    <property type="evidence" value="ECO:0007669"/>
    <property type="project" value="InterPro"/>
</dbReference>
<dbReference type="InterPro" id="IPR018060">
    <property type="entry name" value="HTH_AraC"/>
</dbReference>
<dbReference type="PRINTS" id="PR00032">
    <property type="entry name" value="HTHARAC"/>
</dbReference>
<keyword evidence="6" id="KW-0238">DNA-binding</keyword>
<evidence type="ECO:0000259" key="11">
    <source>
        <dbReference type="PROSITE" id="PS01124"/>
    </source>
</evidence>
<keyword evidence="7" id="KW-0804">Transcription</keyword>
<keyword evidence="4" id="KW-0902">Two-component regulatory system</keyword>
<keyword evidence="9" id="KW-0175">Coiled coil</keyword>
<gene>
    <name evidence="13" type="ORF">H7C18_15575</name>
</gene>
<dbReference type="EMBL" id="JACJVO010000019">
    <property type="protein sequence ID" value="MBB6732340.1"/>
    <property type="molecule type" value="Genomic_DNA"/>
</dbReference>
<feature type="coiled-coil region" evidence="9">
    <location>
        <begin position="108"/>
        <end position="145"/>
    </location>
</feature>
<dbReference type="GO" id="GO:0043565">
    <property type="term" value="F:sequence-specific DNA binding"/>
    <property type="evidence" value="ECO:0007669"/>
    <property type="project" value="InterPro"/>
</dbReference>
<evidence type="ECO:0000259" key="12">
    <source>
        <dbReference type="PROSITE" id="PS50110"/>
    </source>
</evidence>
<dbReference type="Gene3D" id="3.40.50.2300">
    <property type="match status" value="1"/>
</dbReference>
<dbReference type="Proteomes" id="UP000564644">
    <property type="component" value="Unassembled WGS sequence"/>
</dbReference>
<dbReference type="Pfam" id="PF12833">
    <property type="entry name" value="HTH_18"/>
    <property type="match status" value="1"/>
</dbReference>
<dbReference type="Gene3D" id="1.10.10.60">
    <property type="entry name" value="Homeodomain-like"/>
    <property type="match status" value="2"/>
</dbReference>
<evidence type="ECO:0000256" key="4">
    <source>
        <dbReference type="ARBA" id="ARBA00023012"/>
    </source>
</evidence>
<evidence type="ECO:0000256" key="9">
    <source>
        <dbReference type="SAM" id="Coils"/>
    </source>
</evidence>
<comment type="subcellular location">
    <subcellularLocation>
        <location evidence="1">Cytoplasm</location>
    </subcellularLocation>
</comment>
<sequence>MYQALIVDDEKEIREGLASWTWREYGVEVAGCCAHGLEALQYIEEHPVDIVMTDIRMPFMDGLNLMEALNRKFPFVKVVILSGYNDFEYAKRAIQLGAIDYMLKPIGFADLSQAIRRLTSRLDEQRQAEQRIEALKRKTNQLASVLRKNFLTRMFRGPLSAEDLEQDGAEGEVLLEAGSYTVGVLALDRISLYGERPAPRELKLLAFSLENILNDIWDSRGCGYHLVDRNLSEVMLLSRNESDDADGESHERFRAVIGQLLAYRGLLKSTLSIGIGAAVSSPEHVYLSALSARSSLDGYSEPSAVRFGSAGSPAADDRSPYGDSGEDAAAADVGSAGSEDADSMILSEAKAYIRDHYDRSITLKEVADHVYVSKGHLSALFKSSNETFLKYLTSIRMSKAKELMRDNEYKIYEIVEMVGYSDPAYFAELFKRHTGKTPNEYRGKLKVQRASYP</sequence>
<dbReference type="InterPro" id="IPR051552">
    <property type="entry name" value="HptR"/>
</dbReference>
<name>A0A7X0VWB9_9BACL</name>
<feature type="domain" description="Response regulatory" evidence="12">
    <location>
        <begin position="3"/>
        <end position="119"/>
    </location>
</feature>
<evidence type="ECO:0000256" key="10">
    <source>
        <dbReference type="SAM" id="MobiDB-lite"/>
    </source>
</evidence>
<evidence type="ECO:0000256" key="6">
    <source>
        <dbReference type="ARBA" id="ARBA00023125"/>
    </source>
</evidence>
<keyword evidence="14" id="KW-1185">Reference proteome</keyword>
<keyword evidence="3 8" id="KW-0597">Phosphoprotein</keyword>
<dbReference type="PANTHER" id="PTHR42713">
    <property type="entry name" value="HISTIDINE KINASE-RELATED"/>
    <property type="match status" value="1"/>
</dbReference>
<protein>
    <submittedName>
        <fullName evidence="13">Response regulator</fullName>
    </submittedName>
</protein>
<comment type="caution">
    <text evidence="13">The sequence shown here is derived from an EMBL/GenBank/DDBJ whole genome shotgun (WGS) entry which is preliminary data.</text>
</comment>
<feature type="compositionally biased region" description="Low complexity" evidence="10">
    <location>
        <begin position="327"/>
        <end position="336"/>
    </location>
</feature>
<dbReference type="AlphaFoldDB" id="A0A7X0VWB9"/>
<reference evidence="13 14" key="1">
    <citation type="submission" date="2020-08" db="EMBL/GenBank/DDBJ databases">
        <title>Cohnella phylogeny.</title>
        <authorList>
            <person name="Dunlap C."/>
        </authorList>
    </citation>
    <scope>NUCLEOTIDE SEQUENCE [LARGE SCALE GENOMIC DNA]</scope>
    <source>
        <strain evidence="13 14">CBP 2801</strain>
    </source>
</reference>
<dbReference type="RefSeq" id="WP_185130010.1">
    <property type="nucleotide sequence ID" value="NZ_JACJVO010000019.1"/>
</dbReference>
<dbReference type="InterPro" id="IPR009057">
    <property type="entry name" value="Homeodomain-like_sf"/>
</dbReference>